<dbReference type="AlphaFoldDB" id="A0A382D1X7"/>
<organism evidence="1">
    <name type="scientific">marine metagenome</name>
    <dbReference type="NCBI Taxonomy" id="408172"/>
    <lineage>
        <taxon>unclassified sequences</taxon>
        <taxon>metagenomes</taxon>
        <taxon>ecological metagenomes</taxon>
    </lineage>
</organism>
<dbReference type="Pfam" id="PF14127">
    <property type="entry name" value="DUF4294"/>
    <property type="match status" value="1"/>
</dbReference>
<proteinExistence type="predicted"/>
<dbReference type="SUPFAM" id="SSF49464">
    <property type="entry name" value="Carboxypeptidase regulatory domain-like"/>
    <property type="match status" value="1"/>
</dbReference>
<name>A0A382D1X7_9ZZZZ</name>
<gene>
    <name evidence="1" type="ORF">METZ01_LOCUS184431</name>
</gene>
<dbReference type="InterPro" id="IPR025636">
    <property type="entry name" value="DUF4294"/>
</dbReference>
<dbReference type="InterPro" id="IPR008969">
    <property type="entry name" value="CarboxyPept-like_regulatory"/>
</dbReference>
<protein>
    <recommendedName>
        <fullName evidence="2">DUF4294 domain-containing protein</fullName>
    </recommendedName>
</protein>
<evidence type="ECO:0008006" key="2">
    <source>
        <dbReference type="Google" id="ProtNLM"/>
    </source>
</evidence>
<evidence type="ECO:0000313" key="1">
    <source>
        <dbReference type="EMBL" id="SVB31577.1"/>
    </source>
</evidence>
<dbReference type="EMBL" id="UINC01036904">
    <property type="protein sequence ID" value="SVB31577.1"/>
    <property type="molecule type" value="Genomic_DNA"/>
</dbReference>
<accession>A0A382D1X7</accession>
<sequence length="255" mass="29225">MNHVKTLIFLLLVPIYSFPQDLIIQDVETREPLPGVNVYSGSTGTTTDTNGVCSLDEFYDDDAITVSHIGYGKTKFKKSEIPDTLHLKISTIPISGISVLSLKSKKQRRRFRKLERDVMKVYPYAVLVGRLLDEYSAILDSLGGLSYFKGKREKKKVFRSIEDQLIAKYGNRVRRMTKHQGRILTRLIDRETSLTSYKIIKDFRNGFTAGFWQLTARLFGHDLRSEYDSSKGEDRLIEHIIITLLHQGNHEPPDS</sequence>
<reference evidence="1" key="1">
    <citation type="submission" date="2018-05" db="EMBL/GenBank/DDBJ databases">
        <authorList>
            <person name="Lanie J.A."/>
            <person name="Ng W.-L."/>
            <person name="Kazmierczak K.M."/>
            <person name="Andrzejewski T.M."/>
            <person name="Davidsen T.M."/>
            <person name="Wayne K.J."/>
            <person name="Tettelin H."/>
            <person name="Glass J.I."/>
            <person name="Rusch D."/>
            <person name="Podicherti R."/>
            <person name="Tsui H.-C.T."/>
            <person name="Winkler M.E."/>
        </authorList>
    </citation>
    <scope>NUCLEOTIDE SEQUENCE</scope>
</reference>